<evidence type="ECO:0000313" key="1">
    <source>
        <dbReference type="EMBL" id="TFK64568.1"/>
    </source>
</evidence>
<proteinExistence type="predicted"/>
<organism evidence="1 2">
    <name type="scientific">Pluteus cervinus</name>
    <dbReference type="NCBI Taxonomy" id="181527"/>
    <lineage>
        <taxon>Eukaryota</taxon>
        <taxon>Fungi</taxon>
        <taxon>Dikarya</taxon>
        <taxon>Basidiomycota</taxon>
        <taxon>Agaricomycotina</taxon>
        <taxon>Agaricomycetes</taxon>
        <taxon>Agaricomycetidae</taxon>
        <taxon>Agaricales</taxon>
        <taxon>Pluteineae</taxon>
        <taxon>Pluteaceae</taxon>
        <taxon>Pluteus</taxon>
    </lineage>
</organism>
<sequence>DISPAHRLIITHSAGDVHQCTSLPAPILRSVELQGVELPEELFSGVAPCLKSIDLIGCTGFRLQNVPFTQLTEVKLIRPRPKPSILEWLTGLLSLPNLRRLTLDDALDTSTRNPEADLPHVDLPNLQFLTMKNFTETTPLCSLLLCQISGHTNLITDIQASELHGHFPEYLRLLTHLQVFEPSHSMSFHISYSYFNLVVFGPNGDRVTSIEVLSRWMGRDQLVAILRQIPLHTLSSITFMDSCYNTFPFPRELWSHLLSPLPNLREMHLGAMYAASFMSYIGSFHAPTSPTTPPQPLNPYPPTTPANANDLMGPAAPFSALRSLTLEAFSGESPTWAMSAQLAHGFWKTLETRMKSGVGLEELILIDITVPRFEDVPLVKCAERVEEKGMVPTTPLQTFIPY</sequence>
<keyword evidence="2" id="KW-1185">Reference proteome</keyword>
<name>A0ACD3AF92_9AGAR</name>
<evidence type="ECO:0000313" key="2">
    <source>
        <dbReference type="Proteomes" id="UP000308600"/>
    </source>
</evidence>
<dbReference type="Proteomes" id="UP000308600">
    <property type="component" value="Unassembled WGS sequence"/>
</dbReference>
<feature type="non-terminal residue" evidence="1">
    <location>
        <position position="1"/>
    </location>
</feature>
<reference evidence="1 2" key="1">
    <citation type="journal article" date="2019" name="Nat. Ecol. Evol.">
        <title>Megaphylogeny resolves global patterns of mushroom evolution.</title>
        <authorList>
            <person name="Varga T."/>
            <person name="Krizsan K."/>
            <person name="Foldi C."/>
            <person name="Dima B."/>
            <person name="Sanchez-Garcia M."/>
            <person name="Sanchez-Ramirez S."/>
            <person name="Szollosi G.J."/>
            <person name="Szarkandi J.G."/>
            <person name="Papp V."/>
            <person name="Albert L."/>
            <person name="Andreopoulos W."/>
            <person name="Angelini C."/>
            <person name="Antonin V."/>
            <person name="Barry K.W."/>
            <person name="Bougher N.L."/>
            <person name="Buchanan P."/>
            <person name="Buyck B."/>
            <person name="Bense V."/>
            <person name="Catcheside P."/>
            <person name="Chovatia M."/>
            <person name="Cooper J."/>
            <person name="Damon W."/>
            <person name="Desjardin D."/>
            <person name="Finy P."/>
            <person name="Geml J."/>
            <person name="Haridas S."/>
            <person name="Hughes K."/>
            <person name="Justo A."/>
            <person name="Karasinski D."/>
            <person name="Kautmanova I."/>
            <person name="Kiss B."/>
            <person name="Kocsube S."/>
            <person name="Kotiranta H."/>
            <person name="LaButti K.M."/>
            <person name="Lechner B.E."/>
            <person name="Liimatainen K."/>
            <person name="Lipzen A."/>
            <person name="Lukacs Z."/>
            <person name="Mihaltcheva S."/>
            <person name="Morgado L.N."/>
            <person name="Niskanen T."/>
            <person name="Noordeloos M.E."/>
            <person name="Ohm R.A."/>
            <person name="Ortiz-Santana B."/>
            <person name="Ovrebo C."/>
            <person name="Racz N."/>
            <person name="Riley R."/>
            <person name="Savchenko A."/>
            <person name="Shiryaev A."/>
            <person name="Soop K."/>
            <person name="Spirin V."/>
            <person name="Szebenyi C."/>
            <person name="Tomsovsky M."/>
            <person name="Tulloss R.E."/>
            <person name="Uehling J."/>
            <person name="Grigoriev I.V."/>
            <person name="Vagvolgyi C."/>
            <person name="Papp T."/>
            <person name="Martin F.M."/>
            <person name="Miettinen O."/>
            <person name="Hibbett D.S."/>
            <person name="Nagy L.G."/>
        </authorList>
    </citation>
    <scope>NUCLEOTIDE SEQUENCE [LARGE SCALE GENOMIC DNA]</scope>
    <source>
        <strain evidence="1 2">NL-1719</strain>
    </source>
</reference>
<dbReference type="EMBL" id="ML208469">
    <property type="protein sequence ID" value="TFK64568.1"/>
    <property type="molecule type" value="Genomic_DNA"/>
</dbReference>
<accession>A0ACD3AF92</accession>
<gene>
    <name evidence="1" type="ORF">BDN72DRAFT_846439</name>
</gene>
<protein>
    <submittedName>
        <fullName evidence="1">Uncharacterized protein</fullName>
    </submittedName>
</protein>